<dbReference type="FunFam" id="1.20.1250.20:FF:000013">
    <property type="entry name" value="MFS general substrate transporter"/>
    <property type="match status" value="1"/>
</dbReference>
<accession>A0A397TPU8</accession>
<keyword evidence="4 6" id="KW-1133">Transmembrane helix</keyword>
<feature type="transmembrane region" description="Helical" evidence="6">
    <location>
        <begin position="41"/>
        <end position="58"/>
    </location>
</feature>
<dbReference type="InterPro" id="IPR020846">
    <property type="entry name" value="MFS_dom"/>
</dbReference>
<dbReference type="GO" id="GO:0016020">
    <property type="term" value="C:membrane"/>
    <property type="evidence" value="ECO:0007669"/>
    <property type="project" value="UniProtKB-SubCell"/>
</dbReference>
<dbReference type="PANTHER" id="PTHR43791">
    <property type="entry name" value="PERMEASE-RELATED"/>
    <property type="match status" value="1"/>
</dbReference>
<evidence type="ECO:0000256" key="4">
    <source>
        <dbReference type="ARBA" id="ARBA00022989"/>
    </source>
</evidence>
<comment type="caution">
    <text evidence="8">The sequence shown here is derived from an EMBL/GenBank/DDBJ whole genome shotgun (WGS) entry which is preliminary data.</text>
</comment>
<dbReference type="OrthoDB" id="2985014at2759"/>
<keyword evidence="2" id="KW-0813">Transport</keyword>
<evidence type="ECO:0000313" key="8">
    <source>
        <dbReference type="EMBL" id="RIA98946.1"/>
    </source>
</evidence>
<dbReference type="STRING" id="658196.A0A397TPU8"/>
<dbReference type="GO" id="GO:0022857">
    <property type="term" value="F:transmembrane transporter activity"/>
    <property type="evidence" value="ECO:0007669"/>
    <property type="project" value="InterPro"/>
</dbReference>
<organism evidence="8 9">
    <name type="scientific">Glomus cerebriforme</name>
    <dbReference type="NCBI Taxonomy" id="658196"/>
    <lineage>
        <taxon>Eukaryota</taxon>
        <taxon>Fungi</taxon>
        <taxon>Fungi incertae sedis</taxon>
        <taxon>Mucoromycota</taxon>
        <taxon>Glomeromycotina</taxon>
        <taxon>Glomeromycetes</taxon>
        <taxon>Glomerales</taxon>
        <taxon>Glomeraceae</taxon>
        <taxon>Glomus</taxon>
    </lineage>
</organism>
<evidence type="ECO:0000259" key="7">
    <source>
        <dbReference type="PROSITE" id="PS50850"/>
    </source>
</evidence>
<protein>
    <submittedName>
        <fullName evidence="8">Major facilitator superfamily domain-containing protein</fullName>
    </submittedName>
</protein>
<dbReference type="SUPFAM" id="SSF103473">
    <property type="entry name" value="MFS general substrate transporter"/>
    <property type="match status" value="1"/>
</dbReference>
<feature type="transmembrane region" description="Helical" evidence="6">
    <location>
        <begin position="207"/>
        <end position="227"/>
    </location>
</feature>
<feature type="transmembrane region" description="Helical" evidence="6">
    <location>
        <begin position="110"/>
        <end position="130"/>
    </location>
</feature>
<feature type="transmembrane region" description="Helical" evidence="6">
    <location>
        <begin position="312"/>
        <end position="332"/>
    </location>
</feature>
<gene>
    <name evidence="8" type="ORF">C1645_718536</name>
</gene>
<proteinExistence type="predicted"/>
<dbReference type="Pfam" id="PF07690">
    <property type="entry name" value="MFS_1"/>
    <property type="match status" value="1"/>
</dbReference>
<evidence type="ECO:0000256" key="2">
    <source>
        <dbReference type="ARBA" id="ARBA00022448"/>
    </source>
</evidence>
<feature type="transmembrane region" description="Helical" evidence="6">
    <location>
        <begin position="427"/>
        <end position="453"/>
    </location>
</feature>
<feature type="transmembrane region" description="Helical" evidence="6">
    <location>
        <begin position="364"/>
        <end position="388"/>
    </location>
</feature>
<reference evidence="8 9" key="1">
    <citation type="submission" date="2018-06" db="EMBL/GenBank/DDBJ databases">
        <title>Comparative genomics reveals the genomic features of Rhizophagus irregularis, R. cerebriforme, R. diaphanum and Gigaspora rosea, and their symbiotic lifestyle signature.</title>
        <authorList>
            <person name="Morin E."/>
            <person name="San Clemente H."/>
            <person name="Chen E.C.H."/>
            <person name="De La Providencia I."/>
            <person name="Hainaut M."/>
            <person name="Kuo A."/>
            <person name="Kohler A."/>
            <person name="Murat C."/>
            <person name="Tang N."/>
            <person name="Roy S."/>
            <person name="Loubradou J."/>
            <person name="Henrissat B."/>
            <person name="Grigoriev I.V."/>
            <person name="Corradi N."/>
            <person name="Roux C."/>
            <person name="Martin F.M."/>
        </authorList>
    </citation>
    <scope>NUCLEOTIDE SEQUENCE [LARGE SCALE GENOMIC DNA]</scope>
    <source>
        <strain evidence="8 9">DAOM 227022</strain>
    </source>
</reference>
<dbReference type="Proteomes" id="UP000265703">
    <property type="component" value="Unassembled WGS sequence"/>
</dbReference>
<dbReference type="InterPro" id="IPR036259">
    <property type="entry name" value="MFS_trans_sf"/>
</dbReference>
<dbReference type="InterPro" id="IPR011701">
    <property type="entry name" value="MFS"/>
</dbReference>
<feature type="transmembrane region" description="Helical" evidence="6">
    <location>
        <begin position="275"/>
        <end position="300"/>
    </location>
</feature>
<evidence type="ECO:0000256" key="1">
    <source>
        <dbReference type="ARBA" id="ARBA00004141"/>
    </source>
</evidence>
<dbReference type="PANTHER" id="PTHR43791:SF46">
    <property type="entry name" value="MAJOR FACILITATOR SUPERFAMILY (MFS) PROFILE DOMAIN-CONTAINING PROTEIN-RELATED"/>
    <property type="match status" value="1"/>
</dbReference>
<dbReference type="PROSITE" id="PS50850">
    <property type="entry name" value="MFS"/>
    <property type="match status" value="1"/>
</dbReference>
<evidence type="ECO:0000256" key="3">
    <source>
        <dbReference type="ARBA" id="ARBA00022692"/>
    </source>
</evidence>
<evidence type="ECO:0000256" key="6">
    <source>
        <dbReference type="SAM" id="Phobius"/>
    </source>
</evidence>
<feature type="transmembrane region" description="Helical" evidence="6">
    <location>
        <begin position="171"/>
        <end position="195"/>
    </location>
</feature>
<feature type="transmembrane region" description="Helical" evidence="6">
    <location>
        <begin position="136"/>
        <end position="159"/>
    </location>
</feature>
<feature type="transmembrane region" description="Helical" evidence="6">
    <location>
        <begin position="400"/>
        <end position="421"/>
    </location>
</feature>
<dbReference type="Gene3D" id="1.20.1250.20">
    <property type="entry name" value="MFS general substrate transporter like domains"/>
    <property type="match status" value="2"/>
</dbReference>
<keyword evidence="9" id="KW-1185">Reference proteome</keyword>
<name>A0A397TPU8_9GLOM</name>
<feature type="transmembrane region" description="Helical" evidence="6">
    <location>
        <begin position="339"/>
        <end position="358"/>
    </location>
</feature>
<sequence length="490" mass="55097">MANILNNFQKDEEGSINGVLTDREEIFIDDKELEKKLLRKMDFRIVPLLTFLYLLSFLDRVNIGNAKVAHIEDDIGLIGSQFNICLSIFFVGYILFEIPSNLILIKSSPSIWIPTTMVAWGIVMTLMAFVKNFSELMLARFFLGVCESGLFPGVIYFITRWYKRSEQNFRIALFTVGNSFAGSFSGLLAYCILRLLGGKLNLKGWQWLFLVEGVVTIIVAILAYFLISDYPEKTKWLSDEERRFATERLKNDAGKAHVIQFDKKQLFAALKDWKVYLAMLQLCTLSIPIYSFSLFLPTIVNGLGFDYVTSQLLSVPPFLCASMSTLTVAILSDRKLVRGPFIIMCSSFGIVGYILLGIPSSGVAVKYIGTCIVGIGIFPCLATSIAWLTNNIGGHVKRGIAAAMILMSGNLGGIIASQIYRPKDAPYYLFGHLLTATFLIIANFISILQYFLFKNINKKKRENPQSFLEGRSEEKIKNMGDLHPDFIYSL</sequence>
<evidence type="ECO:0000256" key="5">
    <source>
        <dbReference type="ARBA" id="ARBA00023136"/>
    </source>
</evidence>
<evidence type="ECO:0000313" key="9">
    <source>
        <dbReference type="Proteomes" id="UP000265703"/>
    </source>
</evidence>
<dbReference type="FunFam" id="1.20.1250.20:FF:000034">
    <property type="entry name" value="MFS general substrate transporter"/>
    <property type="match status" value="1"/>
</dbReference>
<dbReference type="AlphaFoldDB" id="A0A397TPU8"/>
<comment type="subcellular location">
    <subcellularLocation>
        <location evidence="1">Membrane</location>
        <topology evidence="1">Multi-pass membrane protein</topology>
    </subcellularLocation>
</comment>
<keyword evidence="3 6" id="KW-0812">Transmembrane</keyword>
<feature type="transmembrane region" description="Helical" evidence="6">
    <location>
        <begin position="78"/>
        <end position="98"/>
    </location>
</feature>
<feature type="domain" description="Major facilitator superfamily (MFS) profile" evidence="7">
    <location>
        <begin position="45"/>
        <end position="460"/>
    </location>
</feature>
<keyword evidence="5 6" id="KW-0472">Membrane</keyword>
<dbReference type="EMBL" id="QKYT01000009">
    <property type="protein sequence ID" value="RIA98946.1"/>
    <property type="molecule type" value="Genomic_DNA"/>
</dbReference>